<dbReference type="PANTHER" id="PTHR24421">
    <property type="entry name" value="NITRATE/NITRITE SENSOR PROTEIN NARX-RELATED"/>
    <property type="match status" value="1"/>
</dbReference>
<keyword evidence="7" id="KW-0067">ATP-binding</keyword>
<evidence type="ECO:0000256" key="7">
    <source>
        <dbReference type="ARBA" id="ARBA00022840"/>
    </source>
</evidence>
<evidence type="ECO:0000256" key="3">
    <source>
        <dbReference type="ARBA" id="ARBA00022553"/>
    </source>
</evidence>
<evidence type="ECO:0000313" key="13">
    <source>
        <dbReference type="Proteomes" id="UP000316196"/>
    </source>
</evidence>
<keyword evidence="3" id="KW-0597">Phosphoprotein</keyword>
<keyword evidence="13" id="KW-1185">Reference proteome</keyword>
<feature type="transmembrane region" description="Helical" evidence="10">
    <location>
        <begin position="46"/>
        <end position="62"/>
    </location>
</feature>
<dbReference type="InterPro" id="IPR036259">
    <property type="entry name" value="MFS_trans_sf"/>
</dbReference>
<evidence type="ECO:0000259" key="11">
    <source>
        <dbReference type="SMART" id="SM00387"/>
    </source>
</evidence>
<dbReference type="Pfam" id="PF07730">
    <property type="entry name" value="HisKA_3"/>
    <property type="match status" value="1"/>
</dbReference>
<dbReference type="Pfam" id="PF23539">
    <property type="entry name" value="DUF7134"/>
    <property type="match status" value="1"/>
</dbReference>
<feature type="transmembrane region" description="Helical" evidence="10">
    <location>
        <begin position="113"/>
        <end position="132"/>
    </location>
</feature>
<comment type="catalytic activity">
    <reaction evidence="1">
        <text>ATP + protein L-histidine = ADP + protein N-phospho-L-histidine.</text>
        <dbReference type="EC" id="2.7.13.3"/>
    </reaction>
</comment>
<dbReference type="OrthoDB" id="227596at2"/>
<dbReference type="GO" id="GO:0046983">
    <property type="term" value="F:protein dimerization activity"/>
    <property type="evidence" value="ECO:0007669"/>
    <property type="project" value="InterPro"/>
</dbReference>
<evidence type="ECO:0000313" key="12">
    <source>
        <dbReference type="EMBL" id="TQL58377.1"/>
    </source>
</evidence>
<organism evidence="12 13">
    <name type="scientific">Propioniferax innocua</name>
    <dbReference type="NCBI Taxonomy" id="1753"/>
    <lineage>
        <taxon>Bacteria</taxon>
        <taxon>Bacillati</taxon>
        <taxon>Actinomycetota</taxon>
        <taxon>Actinomycetes</taxon>
        <taxon>Propionibacteriales</taxon>
        <taxon>Propionibacteriaceae</taxon>
        <taxon>Propioniferax</taxon>
    </lineage>
</organism>
<dbReference type="SUPFAM" id="SSF55874">
    <property type="entry name" value="ATPase domain of HSP90 chaperone/DNA topoisomerase II/histidine kinase"/>
    <property type="match status" value="1"/>
</dbReference>
<comment type="caution">
    <text evidence="12">The sequence shown here is derived from an EMBL/GenBank/DDBJ whole genome shotgun (WGS) entry which is preliminary data.</text>
</comment>
<evidence type="ECO:0000256" key="1">
    <source>
        <dbReference type="ARBA" id="ARBA00000085"/>
    </source>
</evidence>
<keyword evidence="9" id="KW-0175">Coiled coil</keyword>
<dbReference type="EMBL" id="VFOR01000002">
    <property type="protein sequence ID" value="TQL58377.1"/>
    <property type="molecule type" value="Genomic_DNA"/>
</dbReference>
<dbReference type="Pfam" id="PF02518">
    <property type="entry name" value="HATPase_c"/>
    <property type="match status" value="1"/>
</dbReference>
<proteinExistence type="predicted"/>
<dbReference type="Gene3D" id="3.30.565.10">
    <property type="entry name" value="Histidine kinase-like ATPase, C-terminal domain"/>
    <property type="match status" value="1"/>
</dbReference>
<accession>A0A542ZDI6</accession>
<dbReference type="Proteomes" id="UP000316196">
    <property type="component" value="Unassembled WGS sequence"/>
</dbReference>
<keyword evidence="10" id="KW-1133">Transmembrane helix</keyword>
<dbReference type="GO" id="GO:0016020">
    <property type="term" value="C:membrane"/>
    <property type="evidence" value="ECO:0007669"/>
    <property type="project" value="InterPro"/>
</dbReference>
<reference evidence="12 13" key="1">
    <citation type="submission" date="2019-06" db="EMBL/GenBank/DDBJ databases">
        <title>Sequencing the genomes of 1000 actinobacteria strains.</title>
        <authorList>
            <person name="Klenk H.-P."/>
        </authorList>
    </citation>
    <scope>NUCLEOTIDE SEQUENCE [LARGE SCALE GENOMIC DNA]</scope>
    <source>
        <strain evidence="12 13">DSM 8251</strain>
    </source>
</reference>
<dbReference type="InterPro" id="IPR036890">
    <property type="entry name" value="HATPase_C_sf"/>
</dbReference>
<keyword evidence="4" id="KW-0808">Transferase</keyword>
<gene>
    <name evidence="12" type="ORF">FB460_2238</name>
</gene>
<dbReference type="Gene3D" id="1.20.5.1930">
    <property type="match status" value="1"/>
</dbReference>
<dbReference type="GO" id="GO:0005524">
    <property type="term" value="F:ATP binding"/>
    <property type="evidence" value="ECO:0007669"/>
    <property type="project" value="UniProtKB-KW"/>
</dbReference>
<dbReference type="InterPro" id="IPR003594">
    <property type="entry name" value="HATPase_dom"/>
</dbReference>
<evidence type="ECO:0000256" key="10">
    <source>
        <dbReference type="SAM" id="Phobius"/>
    </source>
</evidence>
<evidence type="ECO:0000256" key="4">
    <source>
        <dbReference type="ARBA" id="ARBA00022679"/>
    </source>
</evidence>
<keyword evidence="10" id="KW-0472">Membrane</keyword>
<dbReference type="SMART" id="SM00387">
    <property type="entry name" value="HATPase_c"/>
    <property type="match status" value="1"/>
</dbReference>
<dbReference type="PANTHER" id="PTHR24421:SF10">
    <property type="entry name" value="NITRATE_NITRITE SENSOR PROTEIN NARQ"/>
    <property type="match status" value="1"/>
</dbReference>
<keyword evidence="5" id="KW-0547">Nucleotide-binding</keyword>
<keyword evidence="10" id="KW-0812">Transmembrane</keyword>
<evidence type="ECO:0000256" key="2">
    <source>
        <dbReference type="ARBA" id="ARBA00012438"/>
    </source>
</evidence>
<feature type="domain" description="Histidine kinase/HSP90-like ATPase" evidence="11">
    <location>
        <begin position="302"/>
        <end position="395"/>
    </location>
</feature>
<evidence type="ECO:0000256" key="5">
    <source>
        <dbReference type="ARBA" id="ARBA00022741"/>
    </source>
</evidence>
<evidence type="ECO:0000256" key="9">
    <source>
        <dbReference type="SAM" id="Coils"/>
    </source>
</evidence>
<feature type="transmembrane region" description="Helical" evidence="10">
    <location>
        <begin position="20"/>
        <end position="39"/>
    </location>
</feature>
<name>A0A542ZDI6_9ACTN</name>
<feature type="coiled-coil region" evidence="9">
    <location>
        <begin position="163"/>
        <end position="197"/>
    </location>
</feature>
<dbReference type="CDD" id="cd16917">
    <property type="entry name" value="HATPase_UhpB-NarQ-NarX-like"/>
    <property type="match status" value="1"/>
</dbReference>
<keyword evidence="6 12" id="KW-0418">Kinase</keyword>
<sequence>MSSDGRTEVDEPHGWTADIALTAFFLLTTVFPYFLILTYGYYGSGSWLSVVVGTMIVTPLALRSHHPLTMVALATVGGLAHLLFLSSPLPCLIVVPVMVYSVARWVDNQRSRLVVAIGGVGSFLGPLTWATSGRTWDFNSMVLAMLVCMGMVLTPYVVGRRVRETARAKLWEHTAQAERYEAQLEEQARETRMAEINSRNQIARELHDIVAHSLSVMVVQAEGGRALATKKPEKAAEVLETIADTGREALTDIRRIVGVLRSVDDDEFTPMPSLGDIADMIERTGGRVTLTTEGEEPHASQGLQLTVFRVVQEALTNFLKHAGPDATCEVQLLFHRDEIEVRVTDDGLGAPGGTSTGGHGLQGMSERVTAMGGSLSAGPRANGGFQVRARLPLTARRTA</sequence>
<dbReference type="InterPro" id="IPR055558">
    <property type="entry name" value="DUF7134"/>
</dbReference>
<dbReference type="InterPro" id="IPR011712">
    <property type="entry name" value="Sig_transdc_His_kin_sub3_dim/P"/>
</dbReference>
<dbReference type="SUPFAM" id="SSF103473">
    <property type="entry name" value="MFS general substrate transporter"/>
    <property type="match status" value="1"/>
</dbReference>
<dbReference type="GO" id="GO:0000155">
    <property type="term" value="F:phosphorelay sensor kinase activity"/>
    <property type="evidence" value="ECO:0007669"/>
    <property type="project" value="InterPro"/>
</dbReference>
<feature type="transmembrane region" description="Helical" evidence="10">
    <location>
        <begin position="138"/>
        <end position="159"/>
    </location>
</feature>
<keyword evidence="8" id="KW-0902">Two-component regulatory system</keyword>
<protein>
    <recommendedName>
        <fullName evidence="2">histidine kinase</fullName>
        <ecNumber evidence="2">2.7.13.3</ecNumber>
    </recommendedName>
</protein>
<evidence type="ECO:0000256" key="8">
    <source>
        <dbReference type="ARBA" id="ARBA00023012"/>
    </source>
</evidence>
<dbReference type="AlphaFoldDB" id="A0A542ZDI6"/>
<feature type="transmembrane region" description="Helical" evidence="10">
    <location>
        <begin position="82"/>
        <end position="101"/>
    </location>
</feature>
<dbReference type="EC" id="2.7.13.3" evidence="2"/>
<evidence type="ECO:0000256" key="6">
    <source>
        <dbReference type="ARBA" id="ARBA00022777"/>
    </source>
</evidence>
<dbReference type="InterPro" id="IPR050482">
    <property type="entry name" value="Sensor_HK_TwoCompSys"/>
</dbReference>